<evidence type="ECO:0000256" key="2">
    <source>
        <dbReference type="ARBA" id="ARBA00004651"/>
    </source>
</evidence>
<evidence type="ECO:0000256" key="3">
    <source>
        <dbReference type="ARBA" id="ARBA00007931"/>
    </source>
</evidence>
<accession>E6QMQ8</accession>
<evidence type="ECO:0000256" key="11">
    <source>
        <dbReference type="ARBA" id="ARBA00023049"/>
    </source>
</evidence>
<evidence type="ECO:0000256" key="1">
    <source>
        <dbReference type="ARBA" id="ARBA00001947"/>
    </source>
</evidence>
<evidence type="ECO:0000256" key="6">
    <source>
        <dbReference type="ARBA" id="ARBA00022692"/>
    </source>
</evidence>
<dbReference type="GO" id="GO:0046872">
    <property type="term" value="F:metal ion binding"/>
    <property type="evidence" value="ECO:0007669"/>
    <property type="project" value="UniProtKB-KW"/>
</dbReference>
<dbReference type="InterPro" id="IPR008915">
    <property type="entry name" value="Peptidase_M50"/>
</dbReference>
<evidence type="ECO:0000259" key="14">
    <source>
        <dbReference type="Pfam" id="PF02163"/>
    </source>
</evidence>
<dbReference type="EMBL" id="CABQ01000232">
    <property type="protein sequence ID" value="CBI08529.1"/>
    <property type="molecule type" value="Genomic_DNA"/>
</dbReference>
<dbReference type="InterPro" id="IPR052348">
    <property type="entry name" value="Metallopeptidase_M50B"/>
</dbReference>
<dbReference type="GO" id="GO:0005886">
    <property type="term" value="C:plasma membrane"/>
    <property type="evidence" value="ECO:0007669"/>
    <property type="project" value="UniProtKB-SubCell"/>
</dbReference>
<keyword evidence="6 13" id="KW-0812">Transmembrane</keyword>
<gene>
    <name evidence="15" type="ORF">CARN6_2003</name>
</gene>
<evidence type="ECO:0000256" key="10">
    <source>
        <dbReference type="ARBA" id="ARBA00022989"/>
    </source>
</evidence>
<protein>
    <submittedName>
        <fullName evidence="15">Peptidase M50</fullName>
    </submittedName>
</protein>
<feature type="transmembrane region" description="Helical" evidence="13">
    <location>
        <begin position="104"/>
        <end position="130"/>
    </location>
</feature>
<evidence type="ECO:0000256" key="8">
    <source>
        <dbReference type="ARBA" id="ARBA00022801"/>
    </source>
</evidence>
<dbReference type="Pfam" id="PF02163">
    <property type="entry name" value="Peptidase_M50"/>
    <property type="match status" value="1"/>
</dbReference>
<evidence type="ECO:0000256" key="5">
    <source>
        <dbReference type="ARBA" id="ARBA00022670"/>
    </source>
</evidence>
<dbReference type="GO" id="GO:0006508">
    <property type="term" value="P:proteolysis"/>
    <property type="evidence" value="ECO:0007669"/>
    <property type="project" value="UniProtKB-KW"/>
</dbReference>
<evidence type="ECO:0000256" key="7">
    <source>
        <dbReference type="ARBA" id="ARBA00022723"/>
    </source>
</evidence>
<feature type="transmembrane region" description="Helical" evidence="13">
    <location>
        <begin position="6"/>
        <end position="25"/>
    </location>
</feature>
<proteinExistence type="inferred from homology"/>
<dbReference type="PANTHER" id="PTHR35864">
    <property type="entry name" value="ZINC METALLOPROTEASE MJ0611-RELATED"/>
    <property type="match status" value="1"/>
</dbReference>
<keyword evidence="11" id="KW-0482">Metalloprotease</keyword>
<evidence type="ECO:0000256" key="12">
    <source>
        <dbReference type="ARBA" id="ARBA00023136"/>
    </source>
</evidence>
<comment type="subcellular location">
    <subcellularLocation>
        <location evidence="2">Cell membrane</location>
        <topology evidence="2">Multi-pass membrane protein</topology>
    </subcellularLocation>
</comment>
<evidence type="ECO:0000256" key="4">
    <source>
        <dbReference type="ARBA" id="ARBA00022475"/>
    </source>
</evidence>
<evidence type="ECO:0000313" key="15">
    <source>
        <dbReference type="EMBL" id="CBI08529.1"/>
    </source>
</evidence>
<sequence>MHVSSLDVVIAVFEFVILLFSLSVHECAHAWTAHRLGDQTAFQQGRVTLNPIHHIDVLGTLVFPALMIFGPLLGLGLGGFLVGWAKPTPVITRNFRHLRRDDNLTTLAGPASNLLLVVLAFLLLVALTFLGSEGRVAVVAAANMQVLLEGASGIQALALLGYLTIQVNLALLFFNLLPVPPLDGGHLLRNMLPYNALSAYDQFSRFGFFLVLFLGGFWLRFFMVPSNRLIDSALSLFLHIG</sequence>
<dbReference type="InterPro" id="IPR044537">
    <property type="entry name" value="Rip2-like"/>
</dbReference>
<organism evidence="15">
    <name type="scientific">mine drainage metagenome</name>
    <dbReference type="NCBI Taxonomy" id="410659"/>
    <lineage>
        <taxon>unclassified sequences</taxon>
        <taxon>metagenomes</taxon>
        <taxon>ecological metagenomes</taxon>
    </lineage>
</organism>
<feature type="transmembrane region" description="Helical" evidence="13">
    <location>
        <begin position="61"/>
        <end position="84"/>
    </location>
</feature>
<keyword evidence="12 13" id="KW-0472">Membrane</keyword>
<keyword evidence="7" id="KW-0479">Metal-binding</keyword>
<keyword evidence="10 13" id="KW-1133">Transmembrane helix</keyword>
<comment type="similarity">
    <text evidence="3">Belongs to the peptidase M50B family.</text>
</comment>
<dbReference type="CDD" id="cd06158">
    <property type="entry name" value="S2P-M50_like_1"/>
    <property type="match status" value="1"/>
</dbReference>
<dbReference type="GO" id="GO:0008237">
    <property type="term" value="F:metallopeptidase activity"/>
    <property type="evidence" value="ECO:0007669"/>
    <property type="project" value="UniProtKB-KW"/>
</dbReference>
<feature type="transmembrane region" description="Helical" evidence="13">
    <location>
        <begin position="203"/>
        <end position="222"/>
    </location>
</feature>
<dbReference type="AlphaFoldDB" id="E6QMQ8"/>
<feature type="transmembrane region" description="Helical" evidence="13">
    <location>
        <begin position="151"/>
        <end position="174"/>
    </location>
</feature>
<evidence type="ECO:0000256" key="9">
    <source>
        <dbReference type="ARBA" id="ARBA00022833"/>
    </source>
</evidence>
<comment type="caution">
    <text evidence="15">The sequence shown here is derived from an EMBL/GenBank/DDBJ whole genome shotgun (WGS) entry which is preliminary data.</text>
</comment>
<comment type="cofactor">
    <cofactor evidence="1">
        <name>Zn(2+)</name>
        <dbReference type="ChEBI" id="CHEBI:29105"/>
    </cofactor>
</comment>
<keyword evidence="4" id="KW-1003">Cell membrane</keyword>
<dbReference type="PANTHER" id="PTHR35864:SF1">
    <property type="entry name" value="ZINC METALLOPROTEASE YWHC-RELATED"/>
    <property type="match status" value="1"/>
</dbReference>
<keyword evidence="9" id="KW-0862">Zinc</keyword>
<evidence type="ECO:0000256" key="13">
    <source>
        <dbReference type="SAM" id="Phobius"/>
    </source>
</evidence>
<feature type="domain" description="Peptidase M50" evidence="14">
    <location>
        <begin position="15"/>
        <end position="211"/>
    </location>
</feature>
<reference evidence="15" key="1">
    <citation type="submission" date="2009-10" db="EMBL/GenBank/DDBJ databases">
        <title>Diversity of trophic interactions inside an arsenic-rich microbial ecosystem.</title>
        <authorList>
            <person name="Bertin P.N."/>
            <person name="Heinrich-Salmeron A."/>
            <person name="Pelletier E."/>
            <person name="Goulhen-Chollet F."/>
            <person name="Arsene-Ploetze F."/>
            <person name="Gallien S."/>
            <person name="Calteau A."/>
            <person name="Vallenet D."/>
            <person name="Casiot C."/>
            <person name="Chane-Woon-Ming B."/>
            <person name="Giloteaux L."/>
            <person name="Barakat M."/>
            <person name="Bonnefoy V."/>
            <person name="Bruneel O."/>
            <person name="Chandler M."/>
            <person name="Cleiss J."/>
            <person name="Duran R."/>
            <person name="Elbaz-Poulichet F."/>
            <person name="Fonknechten N."/>
            <person name="Lauga B."/>
            <person name="Mornico D."/>
            <person name="Ortet P."/>
            <person name="Schaeffer C."/>
            <person name="Siguier P."/>
            <person name="Alexander Thil Smith A."/>
            <person name="Van Dorsselaer A."/>
            <person name="Weissenbach J."/>
            <person name="Medigue C."/>
            <person name="Le Paslier D."/>
        </authorList>
    </citation>
    <scope>NUCLEOTIDE SEQUENCE</scope>
</reference>
<keyword evidence="8" id="KW-0378">Hydrolase</keyword>
<name>E6QMQ8_9ZZZZ</name>
<keyword evidence="5" id="KW-0645">Protease</keyword>